<organism evidence="3 4">
    <name type="scientific">Flexivirga alba</name>
    <dbReference type="NCBI Taxonomy" id="702742"/>
    <lineage>
        <taxon>Bacteria</taxon>
        <taxon>Bacillati</taxon>
        <taxon>Actinomycetota</taxon>
        <taxon>Actinomycetes</taxon>
        <taxon>Micrococcales</taxon>
        <taxon>Dermacoccaceae</taxon>
        <taxon>Flexivirga</taxon>
    </lineage>
</organism>
<dbReference type="Gene3D" id="3.90.50.10">
    <property type="entry name" value="Photosynthetic Reaction Center, subunit H, domain 2"/>
    <property type="match status" value="1"/>
</dbReference>
<accession>A0ABW2AJV1</accession>
<evidence type="ECO:0000313" key="3">
    <source>
        <dbReference type="EMBL" id="MFC6707057.1"/>
    </source>
</evidence>
<dbReference type="InterPro" id="IPR027275">
    <property type="entry name" value="PRC-brl_dom"/>
</dbReference>
<dbReference type="RefSeq" id="WP_382403727.1">
    <property type="nucleotide sequence ID" value="NZ_JBHSWH010000001.1"/>
</dbReference>
<dbReference type="Pfam" id="PF05239">
    <property type="entry name" value="PRC"/>
    <property type="match status" value="1"/>
</dbReference>
<comment type="caution">
    <text evidence="3">The sequence shown here is derived from an EMBL/GenBank/DDBJ whole genome shotgun (WGS) entry which is preliminary data.</text>
</comment>
<protein>
    <submittedName>
        <fullName evidence="3">PRC-barrel domain-containing protein</fullName>
    </submittedName>
</protein>
<gene>
    <name evidence="3" type="ORF">ACFQDH_17810</name>
</gene>
<evidence type="ECO:0000313" key="4">
    <source>
        <dbReference type="Proteomes" id="UP001596298"/>
    </source>
</evidence>
<keyword evidence="4" id="KW-1185">Reference proteome</keyword>
<dbReference type="EMBL" id="JBHSWH010000001">
    <property type="protein sequence ID" value="MFC6707057.1"/>
    <property type="molecule type" value="Genomic_DNA"/>
</dbReference>
<reference evidence="4" key="1">
    <citation type="journal article" date="2019" name="Int. J. Syst. Evol. Microbiol.">
        <title>The Global Catalogue of Microorganisms (GCM) 10K type strain sequencing project: providing services to taxonomists for standard genome sequencing and annotation.</title>
        <authorList>
            <consortium name="The Broad Institute Genomics Platform"/>
            <consortium name="The Broad Institute Genome Sequencing Center for Infectious Disease"/>
            <person name="Wu L."/>
            <person name="Ma J."/>
        </authorList>
    </citation>
    <scope>NUCLEOTIDE SEQUENCE [LARGE SCALE GENOMIC DNA]</scope>
    <source>
        <strain evidence="4">CCUG 58127</strain>
    </source>
</reference>
<dbReference type="InterPro" id="IPR011033">
    <property type="entry name" value="PRC_barrel-like_sf"/>
</dbReference>
<feature type="region of interest" description="Disordered" evidence="1">
    <location>
        <begin position="77"/>
        <end position="152"/>
    </location>
</feature>
<dbReference type="InterPro" id="IPR014747">
    <property type="entry name" value="Bac_photo_RC_H_C"/>
</dbReference>
<dbReference type="SUPFAM" id="SSF50346">
    <property type="entry name" value="PRC-barrel domain"/>
    <property type="match status" value="1"/>
</dbReference>
<sequence>MINTDQIPTLLEHGTVVGDDGSKIAKIDLVYVDDNSGRPRWVTIKTGMFGGAASFVPLTQADADGSQLRVPYDKKTIKDAPQVESDEHLSPQEEQELFRYYPSGGDGQQRGDGSAPPGAVGHDTSGPTTRRLTASGIGADILRRARRQQTSE</sequence>
<evidence type="ECO:0000256" key="1">
    <source>
        <dbReference type="SAM" id="MobiDB-lite"/>
    </source>
</evidence>
<evidence type="ECO:0000259" key="2">
    <source>
        <dbReference type="Pfam" id="PF05239"/>
    </source>
</evidence>
<name>A0ABW2AJV1_9MICO</name>
<proteinExistence type="predicted"/>
<feature type="domain" description="PRC-barrel" evidence="2">
    <location>
        <begin position="15"/>
        <end position="75"/>
    </location>
</feature>
<dbReference type="Proteomes" id="UP001596298">
    <property type="component" value="Unassembled WGS sequence"/>
</dbReference>